<evidence type="ECO:0000313" key="16">
    <source>
        <dbReference type="Proteomes" id="UP001049176"/>
    </source>
</evidence>
<dbReference type="PANTHER" id="PTHR11035">
    <property type="entry name" value="VERY-LONG-CHAIN (3R)-3-HYDROXYACYL-COA DEHYDRATASE"/>
    <property type="match status" value="1"/>
</dbReference>
<dbReference type="Proteomes" id="UP001049176">
    <property type="component" value="Chromosome 11"/>
</dbReference>
<dbReference type="OrthoDB" id="46988at2759"/>
<feature type="transmembrane region" description="Helical" evidence="14">
    <location>
        <begin position="234"/>
        <end position="256"/>
    </location>
</feature>
<evidence type="ECO:0000256" key="5">
    <source>
        <dbReference type="ARBA" id="ARBA00022516"/>
    </source>
</evidence>
<dbReference type="KEGG" id="more:E1B28_003460"/>
<dbReference type="GO" id="GO:0005789">
    <property type="term" value="C:endoplasmic reticulum membrane"/>
    <property type="evidence" value="ECO:0007669"/>
    <property type="project" value="UniProtKB-SubCell"/>
</dbReference>
<evidence type="ECO:0000256" key="1">
    <source>
        <dbReference type="ARBA" id="ARBA00004141"/>
    </source>
</evidence>
<evidence type="ECO:0000256" key="3">
    <source>
        <dbReference type="ARBA" id="ARBA00007811"/>
    </source>
</evidence>
<dbReference type="GO" id="GO:0030497">
    <property type="term" value="P:fatty acid elongation"/>
    <property type="evidence" value="ECO:0007669"/>
    <property type="project" value="TreeGrafter"/>
</dbReference>
<dbReference type="EC" id="4.2.1.134" evidence="4 14"/>
<dbReference type="RefSeq" id="XP_043002400.1">
    <property type="nucleotide sequence ID" value="XM_043160443.1"/>
</dbReference>
<dbReference type="GO" id="GO:0042761">
    <property type="term" value="P:very long-chain fatty acid biosynthetic process"/>
    <property type="evidence" value="ECO:0007669"/>
    <property type="project" value="TreeGrafter"/>
</dbReference>
<dbReference type="EMBL" id="CM032191">
    <property type="protein sequence ID" value="KAG7085929.1"/>
    <property type="molecule type" value="Genomic_DNA"/>
</dbReference>
<evidence type="ECO:0000256" key="4">
    <source>
        <dbReference type="ARBA" id="ARBA00013122"/>
    </source>
</evidence>
<evidence type="ECO:0000256" key="9">
    <source>
        <dbReference type="ARBA" id="ARBA00023098"/>
    </source>
</evidence>
<comment type="function">
    <text evidence="14">Catalyzes the third of the four reactions of the long-chain fatty acids elongation cycle. This endoplasmic reticulum-bound enzymatic process, allows the addition of two carbons to the chain of long- and very long-chain fatty acids/VLCFAs per cycle. This enzyme catalyzes the dehydration of the 3-hydroxyacyl-CoA intermediate into trans-2,3-enoyl-CoA, within each cycle of fatty acid elongation. Thereby, it participates to the production of VLCFAs of different chain lengths that are involved in multiple biological processes as precursors of membrane lipids and lipid mediators.</text>
</comment>
<keyword evidence="12 14" id="KW-0456">Lyase</keyword>
<protein>
    <recommendedName>
        <fullName evidence="4 14">Very-long-chain (3R)-3-hydroxyacyl-CoA dehydratase</fullName>
        <ecNumber evidence="4 14">4.2.1.134</ecNumber>
    </recommendedName>
</protein>
<comment type="similarity">
    <text evidence="3 14">Belongs to the very long-chain fatty acids dehydratase HACD family.</text>
</comment>
<organism evidence="15 16">
    <name type="scientific">Marasmius oreades</name>
    <name type="common">fairy-ring Marasmius</name>
    <dbReference type="NCBI Taxonomy" id="181124"/>
    <lineage>
        <taxon>Eukaryota</taxon>
        <taxon>Fungi</taxon>
        <taxon>Dikarya</taxon>
        <taxon>Basidiomycota</taxon>
        <taxon>Agaricomycotina</taxon>
        <taxon>Agaricomycetes</taxon>
        <taxon>Agaricomycetidae</taxon>
        <taxon>Agaricales</taxon>
        <taxon>Marasmiineae</taxon>
        <taxon>Marasmiaceae</taxon>
        <taxon>Marasmius</taxon>
    </lineage>
</organism>
<dbReference type="GO" id="GO:0030148">
    <property type="term" value="P:sphingolipid biosynthetic process"/>
    <property type="evidence" value="ECO:0007669"/>
    <property type="project" value="TreeGrafter"/>
</dbReference>
<keyword evidence="5 14" id="KW-0444">Lipid biosynthesis</keyword>
<evidence type="ECO:0000256" key="2">
    <source>
        <dbReference type="ARBA" id="ARBA00005194"/>
    </source>
</evidence>
<keyword evidence="7 14" id="KW-0276">Fatty acid metabolism</keyword>
<sequence length="275" mass="31057">MAKPQKAALVPPPPVLSKNGGQKTLTKYYLIAYNVLSAVGWSYILLLTLIHLFVPSSPSPSPFSKFLPSFLSWTKPRIKPAFNPIKAYLPNFLLPVFHRTTTVYAQVGHITAIVQSAAILEILHVLIGVVRSPLQTTVMQVSSRLFLVWGVVELYPSVRTNPLYASMIFAWSLTEVIRYSFYAFSLTAPSYPPPKFLTYLRYTTFYVLYPLGAGSEAFLNYSSLPNLSPLVGKWSAYDCFRGVMFLIWWPGLYVMYTYMIKQRRKVSNAAKLKAS</sequence>
<evidence type="ECO:0000256" key="6">
    <source>
        <dbReference type="ARBA" id="ARBA00022692"/>
    </source>
</evidence>
<evidence type="ECO:0000256" key="14">
    <source>
        <dbReference type="RuleBase" id="RU363109"/>
    </source>
</evidence>
<feature type="transmembrane region" description="Helical" evidence="14">
    <location>
        <begin position="196"/>
        <end position="214"/>
    </location>
</feature>
<keyword evidence="6 14" id="KW-0812">Transmembrane</keyword>
<dbReference type="GeneID" id="66072536"/>
<evidence type="ECO:0000313" key="15">
    <source>
        <dbReference type="EMBL" id="KAG7085929.1"/>
    </source>
</evidence>
<keyword evidence="11 14" id="KW-0275">Fatty acid biosynthesis</keyword>
<dbReference type="PANTHER" id="PTHR11035:SF3">
    <property type="entry name" value="VERY-LONG-CHAIN (3R)-3-HYDROXYACYL-COA DEHYDRATASE"/>
    <property type="match status" value="1"/>
</dbReference>
<keyword evidence="16" id="KW-1185">Reference proteome</keyword>
<proteinExistence type="inferred from homology"/>
<feature type="transmembrane region" description="Helical" evidence="14">
    <location>
        <begin position="28"/>
        <end position="54"/>
    </location>
</feature>
<evidence type="ECO:0000256" key="12">
    <source>
        <dbReference type="ARBA" id="ARBA00023239"/>
    </source>
</evidence>
<keyword evidence="10 14" id="KW-0472">Membrane</keyword>
<dbReference type="AlphaFoldDB" id="A0A9P7RLW4"/>
<keyword evidence="9 14" id="KW-0443">Lipid metabolism</keyword>
<accession>A0A9P7RLW4</accession>
<feature type="transmembrane region" description="Helical" evidence="14">
    <location>
        <begin position="103"/>
        <end position="129"/>
    </location>
</feature>
<dbReference type="GO" id="GO:0102158">
    <property type="term" value="F:very-long-chain (3R)-3-hydroxyacyl-CoA dehydratase activity"/>
    <property type="evidence" value="ECO:0007669"/>
    <property type="project" value="UniProtKB-EC"/>
</dbReference>
<keyword evidence="8 14" id="KW-1133">Transmembrane helix</keyword>
<gene>
    <name evidence="15" type="ORF">E1B28_003460</name>
</gene>
<comment type="subcellular location">
    <subcellularLocation>
        <location evidence="14">Endoplasmic reticulum membrane</location>
        <topology evidence="14">Multi-pass membrane protein</topology>
    </subcellularLocation>
    <subcellularLocation>
        <location evidence="1">Membrane</location>
        <topology evidence="1">Multi-pass membrane protein</topology>
    </subcellularLocation>
</comment>
<evidence type="ECO:0000256" key="7">
    <source>
        <dbReference type="ARBA" id="ARBA00022832"/>
    </source>
</evidence>
<dbReference type="InterPro" id="IPR007482">
    <property type="entry name" value="Tyr_Pase-like_PTPLA"/>
</dbReference>
<comment type="caution">
    <text evidence="14">Lacks conserved residue(s) required for the propagation of feature annotation.</text>
</comment>
<evidence type="ECO:0000256" key="13">
    <source>
        <dbReference type="ARBA" id="ARBA00036671"/>
    </source>
</evidence>
<comment type="catalytic activity">
    <reaction evidence="13 14">
        <text>a very-long-chain (3R)-3-hydroxyacyl-CoA = a very-long-chain (2E)-enoyl-CoA + H2O</text>
        <dbReference type="Rhea" id="RHEA:45812"/>
        <dbReference type="ChEBI" id="CHEBI:15377"/>
        <dbReference type="ChEBI" id="CHEBI:83728"/>
        <dbReference type="ChEBI" id="CHEBI:85440"/>
        <dbReference type="EC" id="4.2.1.134"/>
    </reaction>
</comment>
<keyword evidence="14" id="KW-0256">Endoplasmic reticulum</keyword>
<reference evidence="15" key="1">
    <citation type="journal article" date="2021" name="Genome Biol. Evol.">
        <title>The assembled and annotated genome of the fairy-ring fungus Marasmius oreades.</title>
        <authorList>
            <person name="Hiltunen M."/>
            <person name="Ament-Velasquez S.L."/>
            <person name="Johannesson H."/>
        </authorList>
    </citation>
    <scope>NUCLEOTIDE SEQUENCE</scope>
    <source>
        <strain evidence="15">03SP1</strain>
    </source>
</reference>
<comment type="pathway">
    <text evidence="2 14">Lipid metabolism; fatty acid biosynthesis.</text>
</comment>
<evidence type="ECO:0000256" key="11">
    <source>
        <dbReference type="ARBA" id="ARBA00023160"/>
    </source>
</evidence>
<name>A0A9P7RLW4_9AGAR</name>
<comment type="caution">
    <text evidence="15">The sequence shown here is derived from an EMBL/GenBank/DDBJ whole genome shotgun (WGS) entry which is preliminary data.</text>
</comment>
<evidence type="ECO:0000256" key="8">
    <source>
        <dbReference type="ARBA" id="ARBA00022989"/>
    </source>
</evidence>
<dbReference type="Pfam" id="PF04387">
    <property type="entry name" value="PTPLA"/>
    <property type="match status" value="1"/>
</dbReference>
<evidence type="ECO:0000256" key="10">
    <source>
        <dbReference type="ARBA" id="ARBA00023136"/>
    </source>
</evidence>